<feature type="domain" description="Acyl-CoA oxidase/dehydrogenase middle" evidence="7">
    <location>
        <begin position="120"/>
        <end position="214"/>
    </location>
</feature>
<keyword evidence="4 5" id="KW-0274">FAD</keyword>
<evidence type="ECO:0000313" key="9">
    <source>
        <dbReference type="EMBL" id="ALI05072.1"/>
    </source>
</evidence>
<dbReference type="EMBL" id="CP012830">
    <property type="protein sequence ID" value="ALI05072.1"/>
    <property type="molecule type" value="Genomic_DNA"/>
</dbReference>
<reference evidence="9 10" key="2">
    <citation type="journal article" date="2018" name="Nature">
        <title>Mutant phenotypes for thousands of bacterial genes of unknown function.</title>
        <authorList>
            <person name="Price M.N."/>
            <person name="Wetmore K.M."/>
            <person name="Waters R.J."/>
            <person name="Callaghan M."/>
            <person name="Ray J."/>
            <person name="Liu H."/>
            <person name="Kuehl J.V."/>
            <person name="Melnyk R.A."/>
            <person name="Lamson J.S."/>
            <person name="Suh Y."/>
            <person name="Carlson H.K."/>
            <person name="Esquivel Z."/>
            <person name="Sadeeshkumar H."/>
            <person name="Chakraborty R."/>
            <person name="Zane G.M."/>
            <person name="Rubin B.E."/>
            <person name="Wall J.D."/>
            <person name="Visel A."/>
            <person name="Bristow J."/>
            <person name="Blow M.J."/>
            <person name="Arkin A.P."/>
            <person name="Deutschbauer A.M."/>
        </authorList>
    </citation>
    <scope>NUCLEOTIDE SEQUENCE [LARGE SCALE GENOMIC DNA]</scope>
    <source>
        <strain evidence="9 10">FW300-N2E3</strain>
    </source>
</reference>
<accession>A0A0N9WC03</accession>
<gene>
    <name evidence="9" type="ORF">AO353_15140</name>
</gene>
<dbReference type="CDD" id="cd00567">
    <property type="entry name" value="ACAD"/>
    <property type="match status" value="1"/>
</dbReference>
<dbReference type="InterPro" id="IPR036250">
    <property type="entry name" value="AcylCo_DH-like_C"/>
</dbReference>
<evidence type="ECO:0000256" key="4">
    <source>
        <dbReference type="ARBA" id="ARBA00022827"/>
    </source>
</evidence>
<protein>
    <submittedName>
        <fullName evidence="9">Acyl-CoA dehydrogenase</fullName>
    </submittedName>
</protein>
<name>A0A0N9WC03_PSEFL</name>
<evidence type="ECO:0000256" key="5">
    <source>
        <dbReference type="RuleBase" id="RU362125"/>
    </source>
</evidence>
<dbReference type="PANTHER" id="PTHR43884:SF12">
    <property type="entry name" value="ISOVALERYL-COA DEHYDROGENASE, MITOCHONDRIAL-RELATED"/>
    <property type="match status" value="1"/>
</dbReference>
<dbReference type="SUPFAM" id="SSF47203">
    <property type="entry name" value="Acyl-CoA dehydrogenase C-terminal domain-like"/>
    <property type="match status" value="1"/>
</dbReference>
<dbReference type="Pfam" id="PF02771">
    <property type="entry name" value="Acyl-CoA_dh_N"/>
    <property type="match status" value="1"/>
</dbReference>
<keyword evidence="5" id="KW-0560">Oxidoreductase</keyword>
<dbReference type="InterPro" id="IPR013786">
    <property type="entry name" value="AcylCoA_DH/ox_N"/>
</dbReference>
<organism evidence="9 10">
    <name type="scientific">Pseudomonas fluorescens</name>
    <dbReference type="NCBI Taxonomy" id="294"/>
    <lineage>
        <taxon>Bacteria</taxon>
        <taxon>Pseudomonadati</taxon>
        <taxon>Pseudomonadota</taxon>
        <taxon>Gammaproteobacteria</taxon>
        <taxon>Pseudomonadales</taxon>
        <taxon>Pseudomonadaceae</taxon>
        <taxon>Pseudomonas</taxon>
    </lineage>
</organism>
<feature type="domain" description="Acyl-CoA dehydrogenase/oxidase C-terminal" evidence="6">
    <location>
        <begin position="248"/>
        <end position="353"/>
    </location>
</feature>
<comment type="cofactor">
    <cofactor evidence="1 5">
        <name>FAD</name>
        <dbReference type="ChEBI" id="CHEBI:57692"/>
    </cofactor>
</comment>
<dbReference type="Proteomes" id="UP000066487">
    <property type="component" value="Chromosome"/>
</dbReference>
<dbReference type="InterPro" id="IPR009075">
    <property type="entry name" value="AcylCo_DH/oxidase_C"/>
</dbReference>
<dbReference type="SUPFAM" id="SSF56645">
    <property type="entry name" value="Acyl-CoA dehydrogenase NM domain-like"/>
    <property type="match status" value="1"/>
</dbReference>
<dbReference type="Gene3D" id="1.10.540.10">
    <property type="entry name" value="Acyl-CoA dehydrogenase/oxidase, N-terminal domain"/>
    <property type="match status" value="1"/>
</dbReference>
<dbReference type="PIRSF" id="PIRSF016578">
    <property type="entry name" value="HsaA"/>
    <property type="match status" value="1"/>
</dbReference>
<comment type="similarity">
    <text evidence="2 5">Belongs to the acyl-CoA dehydrogenase family.</text>
</comment>
<evidence type="ECO:0000256" key="1">
    <source>
        <dbReference type="ARBA" id="ARBA00001974"/>
    </source>
</evidence>
<sequence length="387" mass="42057">MDEILTLVDRIGTRLVDLAPLVDNQQSDSSESYQLIKESGLLGLLIPREAGGAGLNYLEYSQVLARLAQYDAATALGFNMHNVALGSLCESAGKSLSAAADAFRSWVFDEVISHNKMFASATSELGSGARLRGIQTHYRPHEGGFLLNGNKSFVSLAGAADYIVVTAKPEGNDSDSEISHFVVGRNDEGVRYGQVWDGFAMNGTQTASMTFENVLLTRQRLFLAVEGMSLFKLVREPHWMISGYTGVYLGIATALLQHITEAVRSTPSQLESSAIHQEVGRLSAELQAGRALLNEAGTLIVQRRGTIEANAAVHAAKYFIGELAPKMAMAAVKICGASTLNRSRPLERFLRESFFCSVMPAKPMDCLEYLGKAQLGVNLFDARQINW</sequence>
<evidence type="ECO:0000259" key="8">
    <source>
        <dbReference type="Pfam" id="PF02771"/>
    </source>
</evidence>
<evidence type="ECO:0000256" key="3">
    <source>
        <dbReference type="ARBA" id="ARBA00022630"/>
    </source>
</evidence>
<dbReference type="AlphaFoldDB" id="A0A0N9WC03"/>
<dbReference type="Gene3D" id="1.20.140.10">
    <property type="entry name" value="Butyryl-CoA Dehydrogenase, subunit A, domain 3"/>
    <property type="match status" value="1"/>
</dbReference>
<evidence type="ECO:0000259" key="6">
    <source>
        <dbReference type="Pfam" id="PF00441"/>
    </source>
</evidence>
<dbReference type="InterPro" id="IPR046373">
    <property type="entry name" value="Acyl-CoA_Oxase/DH_mid-dom_sf"/>
</dbReference>
<dbReference type="PANTHER" id="PTHR43884">
    <property type="entry name" value="ACYL-COA DEHYDROGENASE"/>
    <property type="match status" value="1"/>
</dbReference>
<evidence type="ECO:0000256" key="2">
    <source>
        <dbReference type="ARBA" id="ARBA00009347"/>
    </source>
</evidence>
<feature type="domain" description="Acyl-CoA dehydrogenase/oxidase N-terminal" evidence="8">
    <location>
        <begin position="25"/>
        <end position="86"/>
    </location>
</feature>
<dbReference type="GO" id="GO:0050660">
    <property type="term" value="F:flavin adenine dinucleotide binding"/>
    <property type="evidence" value="ECO:0007669"/>
    <property type="project" value="InterPro"/>
</dbReference>
<evidence type="ECO:0000313" key="10">
    <source>
        <dbReference type="Proteomes" id="UP000066487"/>
    </source>
</evidence>
<dbReference type="GO" id="GO:0003995">
    <property type="term" value="F:acyl-CoA dehydrogenase activity"/>
    <property type="evidence" value="ECO:0007669"/>
    <property type="project" value="TreeGrafter"/>
</dbReference>
<dbReference type="Pfam" id="PF02770">
    <property type="entry name" value="Acyl-CoA_dh_M"/>
    <property type="match status" value="1"/>
</dbReference>
<dbReference type="Pfam" id="PF00441">
    <property type="entry name" value="Acyl-CoA_dh_1"/>
    <property type="match status" value="1"/>
</dbReference>
<reference evidence="10" key="1">
    <citation type="submission" date="2015-09" db="EMBL/GenBank/DDBJ databases">
        <title>Whole genome sequence of Pseudomonas fluorescens FW300-N2E3.</title>
        <authorList>
            <person name="Ray J."/>
            <person name="Melnyk R."/>
            <person name="Deutschbauer A."/>
        </authorList>
    </citation>
    <scope>NUCLEOTIDE SEQUENCE [LARGE SCALE GENOMIC DNA]</scope>
    <source>
        <strain evidence="10">FW300-N2E3</strain>
    </source>
</reference>
<dbReference type="InterPro" id="IPR037069">
    <property type="entry name" value="AcylCoA_DH/ox_N_sf"/>
</dbReference>
<keyword evidence="3 5" id="KW-0285">Flavoprotein</keyword>
<dbReference type="Gene3D" id="2.40.110.10">
    <property type="entry name" value="Butyryl-CoA Dehydrogenase, subunit A, domain 2"/>
    <property type="match status" value="1"/>
</dbReference>
<evidence type="ECO:0000259" key="7">
    <source>
        <dbReference type="Pfam" id="PF02770"/>
    </source>
</evidence>
<dbReference type="InterPro" id="IPR006091">
    <property type="entry name" value="Acyl-CoA_Oxase/DH_mid-dom"/>
</dbReference>
<dbReference type="InterPro" id="IPR009100">
    <property type="entry name" value="AcylCoA_DH/oxidase_NM_dom_sf"/>
</dbReference>
<proteinExistence type="inferred from homology"/>